<dbReference type="EMBL" id="ML119138">
    <property type="protein sequence ID" value="RPB10994.1"/>
    <property type="molecule type" value="Genomic_DNA"/>
</dbReference>
<keyword evidence="1" id="KW-0732">Signal</keyword>
<gene>
    <name evidence="2" type="ORF">P167DRAFT_231601</name>
</gene>
<dbReference type="OrthoDB" id="5384531at2759"/>
<proteinExistence type="predicted"/>
<reference evidence="2 3" key="1">
    <citation type="journal article" date="2018" name="Nat. Ecol. Evol.">
        <title>Pezizomycetes genomes reveal the molecular basis of ectomycorrhizal truffle lifestyle.</title>
        <authorList>
            <person name="Murat C."/>
            <person name="Payen T."/>
            <person name="Noel B."/>
            <person name="Kuo A."/>
            <person name="Morin E."/>
            <person name="Chen J."/>
            <person name="Kohler A."/>
            <person name="Krizsan K."/>
            <person name="Balestrini R."/>
            <person name="Da Silva C."/>
            <person name="Montanini B."/>
            <person name="Hainaut M."/>
            <person name="Levati E."/>
            <person name="Barry K.W."/>
            <person name="Belfiori B."/>
            <person name="Cichocki N."/>
            <person name="Clum A."/>
            <person name="Dockter R.B."/>
            <person name="Fauchery L."/>
            <person name="Guy J."/>
            <person name="Iotti M."/>
            <person name="Le Tacon F."/>
            <person name="Lindquist E.A."/>
            <person name="Lipzen A."/>
            <person name="Malagnac F."/>
            <person name="Mello A."/>
            <person name="Molinier V."/>
            <person name="Miyauchi S."/>
            <person name="Poulain J."/>
            <person name="Riccioni C."/>
            <person name="Rubini A."/>
            <person name="Sitrit Y."/>
            <person name="Splivallo R."/>
            <person name="Traeger S."/>
            <person name="Wang M."/>
            <person name="Zifcakova L."/>
            <person name="Wipf D."/>
            <person name="Zambonelli A."/>
            <person name="Paolocci F."/>
            <person name="Nowrousian M."/>
            <person name="Ottonello S."/>
            <person name="Baldrian P."/>
            <person name="Spatafora J.W."/>
            <person name="Henrissat B."/>
            <person name="Nagy L.G."/>
            <person name="Aury J.M."/>
            <person name="Wincker P."/>
            <person name="Grigoriev I.V."/>
            <person name="Bonfante P."/>
            <person name="Martin F.M."/>
        </authorList>
    </citation>
    <scope>NUCLEOTIDE SEQUENCE [LARGE SCALE GENOMIC DNA]</scope>
    <source>
        <strain evidence="2 3">CCBAS932</strain>
    </source>
</reference>
<name>A0A3N4KKA3_9PEZI</name>
<evidence type="ECO:0000313" key="3">
    <source>
        <dbReference type="Proteomes" id="UP000277580"/>
    </source>
</evidence>
<evidence type="ECO:0000313" key="2">
    <source>
        <dbReference type="EMBL" id="RPB10994.1"/>
    </source>
</evidence>
<evidence type="ECO:0000256" key="1">
    <source>
        <dbReference type="SAM" id="SignalP"/>
    </source>
</evidence>
<feature type="chain" id="PRO_5018280661" evidence="1">
    <location>
        <begin position="26"/>
        <end position="206"/>
    </location>
</feature>
<sequence length="206" mass="24039">MLSLNNLQFFLLYLIFMTNSHSVYAYAADRTIDYEEWINPTLIEKRFSAAAIQYSRGFEVIKKREGKREDVSEEPLPLVATIYTFISGYPGLADTIFYKNLIISIENFVKKVKGHIIKLRRQLFPPHSPQVDIVYIYSATGNLNHQPLIESVHHQPKFGRVVKAWFRGAMNHRKVYLGRKKEQIERMAVSAVTIGDRFIRWFINVN</sequence>
<organism evidence="2 3">
    <name type="scientific">Morchella conica CCBAS932</name>
    <dbReference type="NCBI Taxonomy" id="1392247"/>
    <lineage>
        <taxon>Eukaryota</taxon>
        <taxon>Fungi</taxon>
        <taxon>Dikarya</taxon>
        <taxon>Ascomycota</taxon>
        <taxon>Pezizomycotina</taxon>
        <taxon>Pezizomycetes</taxon>
        <taxon>Pezizales</taxon>
        <taxon>Morchellaceae</taxon>
        <taxon>Morchella</taxon>
    </lineage>
</organism>
<keyword evidence="3" id="KW-1185">Reference proteome</keyword>
<protein>
    <submittedName>
        <fullName evidence="2">Uncharacterized protein</fullName>
    </submittedName>
</protein>
<dbReference type="Proteomes" id="UP000277580">
    <property type="component" value="Unassembled WGS sequence"/>
</dbReference>
<dbReference type="InParanoid" id="A0A3N4KKA3"/>
<dbReference type="AlphaFoldDB" id="A0A3N4KKA3"/>
<feature type="signal peptide" evidence="1">
    <location>
        <begin position="1"/>
        <end position="25"/>
    </location>
</feature>
<accession>A0A3N4KKA3</accession>